<dbReference type="PANTHER" id="PTHR33885:SF3">
    <property type="entry name" value="PHAGE SHOCK PROTEIN C"/>
    <property type="match status" value="1"/>
</dbReference>
<sequence length="65" mass="7257">MRNKMYLSVTDSKIVGVCGGIAEFFGFNSTTLRIVFVLFAIMGGITVGLYIALIFLMPKRDEYNL</sequence>
<keyword evidence="3 6" id="KW-0812">Transmembrane</keyword>
<dbReference type="PANTHER" id="PTHR33885">
    <property type="entry name" value="PHAGE SHOCK PROTEIN C"/>
    <property type="match status" value="1"/>
</dbReference>
<proteinExistence type="predicted"/>
<dbReference type="Pfam" id="PF04024">
    <property type="entry name" value="PspC"/>
    <property type="match status" value="1"/>
</dbReference>
<feature type="transmembrane region" description="Helical" evidence="6">
    <location>
        <begin position="34"/>
        <end position="56"/>
    </location>
</feature>
<name>A0ABN1M9S8_9FIRM</name>
<evidence type="ECO:0000256" key="3">
    <source>
        <dbReference type="ARBA" id="ARBA00022692"/>
    </source>
</evidence>
<evidence type="ECO:0000256" key="1">
    <source>
        <dbReference type="ARBA" id="ARBA00004162"/>
    </source>
</evidence>
<dbReference type="EMBL" id="BAAACP010000018">
    <property type="protein sequence ID" value="GAA0865821.1"/>
    <property type="molecule type" value="Genomic_DNA"/>
</dbReference>
<dbReference type="InterPro" id="IPR052027">
    <property type="entry name" value="PspC"/>
</dbReference>
<evidence type="ECO:0000256" key="5">
    <source>
        <dbReference type="ARBA" id="ARBA00023136"/>
    </source>
</evidence>
<feature type="domain" description="Phage shock protein PspC N-terminal" evidence="7">
    <location>
        <begin position="4"/>
        <end position="59"/>
    </location>
</feature>
<evidence type="ECO:0000259" key="7">
    <source>
        <dbReference type="Pfam" id="PF04024"/>
    </source>
</evidence>
<evidence type="ECO:0000313" key="8">
    <source>
        <dbReference type="EMBL" id="GAA0865821.1"/>
    </source>
</evidence>
<protein>
    <recommendedName>
        <fullName evidence="7">Phage shock protein PspC N-terminal domain-containing protein</fullName>
    </recommendedName>
</protein>
<gene>
    <name evidence="8" type="ORF">GCM10008917_24810</name>
</gene>
<evidence type="ECO:0000256" key="4">
    <source>
        <dbReference type="ARBA" id="ARBA00022989"/>
    </source>
</evidence>
<evidence type="ECO:0000313" key="9">
    <source>
        <dbReference type="Proteomes" id="UP001400965"/>
    </source>
</evidence>
<reference evidence="8 9" key="1">
    <citation type="journal article" date="2019" name="Int. J. Syst. Evol. Microbiol.">
        <title>The Global Catalogue of Microorganisms (GCM) 10K type strain sequencing project: providing services to taxonomists for standard genome sequencing and annotation.</title>
        <authorList>
            <consortium name="The Broad Institute Genomics Platform"/>
            <consortium name="The Broad Institute Genome Sequencing Center for Infectious Disease"/>
            <person name="Wu L."/>
            <person name="Ma J."/>
        </authorList>
    </citation>
    <scope>NUCLEOTIDE SEQUENCE [LARGE SCALE GENOMIC DNA]</scope>
    <source>
        <strain evidence="8 9">JCM 6486</strain>
    </source>
</reference>
<comment type="caution">
    <text evidence="8">The sequence shown here is derived from an EMBL/GenBank/DDBJ whole genome shotgun (WGS) entry which is preliminary data.</text>
</comment>
<dbReference type="RefSeq" id="WP_346046481.1">
    <property type="nucleotide sequence ID" value="NZ_BAAACP010000018.1"/>
</dbReference>
<evidence type="ECO:0000256" key="6">
    <source>
        <dbReference type="SAM" id="Phobius"/>
    </source>
</evidence>
<comment type="subcellular location">
    <subcellularLocation>
        <location evidence="1">Cell membrane</location>
        <topology evidence="1">Single-pass membrane protein</topology>
    </subcellularLocation>
</comment>
<keyword evidence="5 6" id="KW-0472">Membrane</keyword>
<keyword evidence="4 6" id="KW-1133">Transmembrane helix</keyword>
<evidence type="ECO:0000256" key="2">
    <source>
        <dbReference type="ARBA" id="ARBA00022475"/>
    </source>
</evidence>
<organism evidence="8 9">
    <name type="scientific">Paraclostridium tenue</name>
    <dbReference type="NCBI Taxonomy" id="1737"/>
    <lineage>
        <taxon>Bacteria</taxon>
        <taxon>Bacillati</taxon>
        <taxon>Bacillota</taxon>
        <taxon>Clostridia</taxon>
        <taxon>Peptostreptococcales</taxon>
        <taxon>Peptostreptococcaceae</taxon>
        <taxon>Paraclostridium</taxon>
    </lineage>
</organism>
<dbReference type="InterPro" id="IPR007168">
    <property type="entry name" value="Phageshock_PspC_N"/>
</dbReference>
<dbReference type="Proteomes" id="UP001400965">
    <property type="component" value="Unassembled WGS sequence"/>
</dbReference>
<accession>A0ABN1M9S8</accession>
<keyword evidence="2" id="KW-1003">Cell membrane</keyword>
<keyword evidence="9" id="KW-1185">Reference proteome</keyword>